<proteinExistence type="inferred from homology"/>
<evidence type="ECO:0000256" key="4">
    <source>
        <dbReference type="PIRSR" id="PIRSR005902-1"/>
    </source>
</evidence>
<dbReference type="EMBL" id="CP021255">
    <property type="protein sequence ID" value="AVD71296.1"/>
    <property type="molecule type" value="Genomic_DNA"/>
</dbReference>
<dbReference type="PANTHER" id="PTHR46124:SF2">
    <property type="entry name" value="D-AMINOACYL-TRNA DEACYLASE"/>
    <property type="match status" value="1"/>
</dbReference>
<feature type="binding site" evidence="4">
    <location>
        <position position="123"/>
    </location>
    <ligand>
        <name>a divalent metal cation</name>
        <dbReference type="ChEBI" id="CHEBI:60240"/>
        <label>1</label>
    </ligand>
</feature>
<dbReference type="FunFam" id="3.20.20.140:FF:000005">
    <property type="entry name" value="TatD family hydrolase"/>
    <property type="match status" value="1"/>
</dbReference>
<accession>A0A2L1GNS8</accession>
<organism evidence="5 6">
    <name type="scientific">Desulfobulbus oralis</name>
    <dbReference type="NCBI Taxonomy" id="1986146"/>
    <lineage>
        <taxon>Bacteria</taxon>
        <taxon>Pseudomonadati</taxon>
        <taxon>Thermodesulfobacteriota</taxon>
        <taxon>Desulfobulbia</taxon>
        <taxon>Desulfobulbales</taxon>
        <taxon>Desulfobulbaceae</taxon>
        <taxon>Desulfobulbus</taxon>
    </lineage>
</organism>
<evidence type="ECO:0000256" key="2">
    <source>
        <dbReference type="ARBA" id="ARBA00022723"/>
    </source>
</evidence>
<feature type="binding site" evidence="4">
    <location>
        <position position="159"/>
    </location>
    <ligand>
        <name>a divalent metal cation</name>
        <dbReference type="ChEBI" id="CHEBI:60240"/>
        <label>2</label>
    </ligand>
</feature>
<dbReference type="NCBIfam" id="TIGR00010">
    <property type="entry name" value="YchF/TatD family DNA exonuclease"/>
    <property type="match status" value="1"/>
</dbReference>
<dbReference type="SUPFAM" id="SSF51556">
    <property type="entry name" value="Metallo-dependent hydrolases"/>
    <property type="match status" value="1"/>
</dbReference>
<evidence type="ECO:0000313" key="5">
    <source>
        <dbReference type="EMBL" id="AVD71296.1"/>
    </source>
</evidence>
<feature type="binding site" evidence="4">
    <location>
        <position position="37"/>
    </location>
    <ligand>
        <name>a divalent metal cation</name>
        <dbReference type="ChEBI" id="CHEBI:60240"/>
        <label>1</label>
    </ligand>
</feature>
<feature type="binding site" evidence="4">
    <location>
        <position position="39"/>
    </location>
    <ligand>
        <name>a divalent metal cation</name>
        <dbReference type="ChEBI" id="CHEBI:60240"/>
        <label>1</label>
    </ligand>
</feature>
<dbReference type="InterPro" id="IPR001130">
    <property type="entry name" value="TatD-like"/>
</dbReference>
<dbReference type="KEGG" id="deo:CAY53_07280"/>
<dbReference type="InterPro" id="IPR032466">
    <property type="entry name" value="Metal_Hydrolase"/>
</dbReference>
<feature type="binding site" evidence="4">
    <location>
        <position position="234"/>
    </location>
    <ligand>
        <name>a divalent metal cation</name>
        <dbReference type="ChEBI" id="CHEBI:60240"/>
        <label>1</label>
    </ligand>
</feature>
<dbReference type="CDD" id="cd01310">
    <property type="entry name" value="TatD_DNAse"/>
    <property type="match status" value="1"/>
</dbReference>
<keyword evidence="2 4" id="KW-0479">Metal-binding</keyword>
<protein>
    <submittedName>
        <fullName evidence="5">Hydrolase TatD</fullName>
    </submittedName>
</protein>
<gene>
    <name evidence="5" type="ORF">CAY53_07280</name>
</gene>
<dbReference type="GO" id="GO:0005829">
    <property type="term" value="C:cytosol"/>
    <property type="evidence" value="ECO:0007669"/>
    <property type="project" value="TreeGrafter"/>
</dbReference>
<dbReference type="InterPro" id="IPR018228">
    <property type="entry name" value="DNase_TatD-rel_CS"/>
</dbReference>
<keyword evidence="3 5" id="KW-0378">Hydrolase</keyword>
<keyword evidence="6" id="KW-1185">Reference proteome</keyword>
<dbReference type="GO" id="GO:0016788">
    <property type="term" value="F:hydrolase activity, acting on ester bonds"/>
    <property type="evidence" value="ECO:0007669"/>
    <property type="project" value="InterPro"/>
</dbReference>
<evidence type="ECO:0000256" key="1">
    <source>
        <dbReference type="ARBA" id="ARBA00009275"/>
    </source>
</evidence>
<dbReference type="InterPro" id="IPR015991">
    <property type="entry name" value="TatD/YcfH-like"/>
</dbReference>
<dbReference type="Proteomes" id="UP000239867">
    <property type="component" value="Chromosome"/>
</dbReference>
<dbReference type="PIRSF" id="PIRSF005902">
    <property type="entry name" value="DNase_TatD"/>
    <property type="match status" value="1"/>
</dbReference>
<dbReference type="GO" id="GO:0046872">
    <property type="term" value="F:metal ion binding"/>
    <property type="evidence" value="ECO:0007669"/>
    <property type="project" value="UniProtKB-KW"/>
</dbReference>
<evidence type="ECO:0000256" key="3">
    <source>
        <dbReference type="ARBA" id="ARBA00022801"/>
    </source>
</evidence>
<sequence>MSNLSIRAGGEPDQAFMNIEPTTQTAAALPFTLIDSHCHLHAEEYQGVVPQILANAAQAGVRQIVTLGTDCTSSAAAVALAAAYRPVFACVGVHPEEAAGFDEGVLACIAELARKEKVVAIGEIGLDYVCSGITAAEQQRVFSRQLALAKELNLPVVIHDRNAHGDIAACIRKAGHLPRGGVMHCFSGDLRLAQEMAERGFMIAFSGVLTFKNAALLREVARALDLSHLMLETDSPYLTPVPYRGKRNEPARLVHTARMLADLKGLPLAEVARRTTANTCKIFHLPEAALS</sequence>
<dbReference type="AlphaFoldDB" id="A0A2L1GNS8"/>
<dbReference type="Gene3D" id="3.20.20.140">
    <property type="entry name" value="Metal-dependent hydrolases"/>
    <property type="match status" value="1"/>
</dbReference>
<name>A0A2L1GNS8_9BACT</name>
<feature type="binding site" evidence="4">
    <location>
        <position position="184"/>
    </location>
    <ligand>
        <name>a divalent metal cation</name>
        <dbReference type="ChEBI" id="CHEBI:60240"/>
        <label>2</label>
    </ligand>
</feature>
<evidence type="ECO:0000313" key="6">
    <source>
        <dbReference type="Proteomes" id="UP000239867"/>
    </source>
</evidence>
<dbReference type="Pfam" id="PF01026">
    <property type="entry name" value="TatD_DNase"/>
    <property type="match status" value="1"/>
</dbReference>
<dbReference type="OrthoDB" id="9810005at2"/>
<comment type="similarity">
    <text evidence="1">Belongs to the metallo-dependent hydrolases superfamily. TatD-type hydrolase family.</text>
</comment>
<dbReference type="GO" id="GO:0004536">
    <property type="term" value="F:DNA nuclease activity"/>
    <property type="evidence" value="ECO:0007669"/>
    <property type="project" value="InterPro"/>
</dbReference>
<dbReference type="PANTHER" id="PTHR46124">
    <property type="entry name" value="D-AMINOACYL-TRNA DEACYLASE"/>
    <property type="match status" value="1"/>
</dbReference>
<dbReference type="PROSITE" id="PS01091">
    <property type="entry name" value="TATD_3"/>
    <property type="match status" value="1"/>
</dbReference>
<reference evidence="5 6" key="1">
    <citation type="journal article" date="2018" name="MBio">
        <title>Insights into the evolution of host association through the isolation and characterization of a novel human periodontal pathobiont, Desulfobulbus oralis.</title>
        <authorList>
            <person name="Cross K.L."/>
            <person name="Chirania P."/>
            <person name="Xiong W."/>
            <person name="Beall C.J."/>
            <person name="Elkins J.G."/>
            <person name="Giannone R.J."/>
            <person name="Griffen A.L."/>
            <person name="Guss A.M."/>
            <person name="Hettich R.L."/>
            <person name="Joshi S.S."/>
            <person name="Mokrzan E.M."/>
            <person name="Martin R.K."/>
            <person name="Zhulin I.B."/>
            <person name="Leys E.J."/>
            <person name="Podar M."/>
        </authorList>
    </citation>
    <scope>NUCLEOTIDE SEQUENCE [LARGE SCALE GENOMIC DNA]</scope>
    <source>
        <strain evidence="5 6">ORNL</strain>
    </source>
</reference>